<organism evidence="1 2">
    <name type="scientific">Ameca splendens</name>
    <dbReference type="NCBI Taxonomy" id="208324"/>
    <lineage>
        <taxon>Eukaryota</taxon>
        <taxon>Metazoa</taxon>
        <taxon>Chordata</taxon>
        <taxon>Craniata</taxon>
        <taxon>Vertebrata</taxon>
        <taxon>Euteleostomi</taxon>
        <taxon>Actinopterygii</taxon>
        <taxon>Neopterygii</taxon>
        <taxon>Teleostei</taxon>
        <taxon>Neoteleostei</taxon>
        <taxon>Acanthomorphata</taxon>
        <taxon>Ovalentaria</taxon>
        <taxon>Atherinomorphae</taxon>
        <taxon>Cyprinodontiformes</taxon>
        <taxon>Goodeidae</taxon>
        <taxon>Ameca</taxon>
    </lineage>
</organism>
<evidence type="ECO:0000313" key="2">
    <source>
        <dbReference type="Proteomes" id="UP001469553"/>
    </source>
</evidence>
<proteinExistence type="predicted"/>
<evidence type="ECO:0000313" key="1">
    <source>
        <dbReference type="EMBL" id="MEQ2286425.1"/>
    </source>
</evidence>
<protein>
    <submittedName>
        <fullName evidence="1">Uncharacterized protein</fullName>
    </submittedName>
</protein>
<sequence length="114" mass="12802">MLSVQSAASSHISGWVRTITLLDQDQQNNFNTEMLAYRKVSMHFTFNALNTWSGLLLHEFLHVQCVLALRPVPLLRCNESPGCFDGNSVSSSVDQHQKMTWLSKTSLIPPVISK</sequence>
<gene>
    <name evidence="1" type="ORF">AMECASPLE_002369</name>
</gene>
<comment type="caution">
    <text evidence="1">The sequence shown here is derived from an EMBL/GenBank/DDBJ whole genome shotgun (WGS) entry which is preliminary data.</text>
</comment>
<name>A0ABV0XY75_9TELE</name>
<keyword evidence="2" id="KW-1185">Reference proteome</keyword>
<accession>A0ABV0XY75</accession>
<dbReference type="EMBL" id="JAHRIP010018895">
    <property type="protein sequence ID" value="MEQ2286425.1"/>
    <property type="molecule type" value="Genomic_DNA"/>
</dbReference>
<dbReference type="Proteomes" id="UP001469553">
    <property type="component" value="Unassembled WGS sequence"/>
</dbReference>
<reference evidence="1 2" key="1">
    <citation type="submission" date="2021-06" db="EMBL/GenBank/DDBJ databases">
        <authorList>
            <person name="Palmer J.M."/>
        </authorList>
    </citation>
    <scope>NUCLEOTIDE SEQUENCE [LARGE SCALE GENOMIC DNA]</scope>
    <source>
        <strain evidence="1 2">AS_MEX2019</strain>
        <tissue evidence="1">Muscle</tissue>
    </source>
</reference>